<dbReference type="Pfam" id="PF00753">
    <property type="entry name" value="Lactamase_B"/>
    <property type="match status" value="1"/>
</dbReference>
<comment type="cofactor">
    <cofactor evidence="1">
        <name>Zn(2+)</name>
        <dbReference type="ChEBI" id="CHEBI:29105"/>
    </cofactor>
</comment>
<dbReference type="GO" id="GO:0046872">
    <property type="term" value="F:metal ion binding"/>
    <property type="evidence" value="ECO:0007669"/>
    <property type="project" value="UniProtKB-KW"/>
</dbReference>
<protein>
    <submittedName>
        <fullName evidence="6">Beta-lactamase domain-containing protein</fullName>
    </submittedName>
</protein>
<reference evidence="6 7" key="1">
    <citation type="journal article" date="2013" name="J. Mol. Microbiol. Biotechnol.">
        <title>Analysis of the Complete Genomes of Acholeplasma brassicae , A. palmae and A. laidlawii and Their Comparison to the Obligate Parasites from ' Candidatus Phytoplasma'.</title>
        <authorList>
            <person name="Kube M."/>
            <person name="Siewert C."/>
            <person name="Migdoll A.M."/>
            <person name="Duduk B."/>
            <person name="Holz S."/>
            <person name="Rabus R."/>
            <person name="Seemuller E."/>
            <person name="Mitrovic J."/>
            <person name="Muller I."/>
            <person name="Buttner C."/>
            <person name="Reinhardt R."/>
        </authorList>
    </citation>
    <scope>NUCLEOTIDE SEQUENCE [LARGE SCALE GENOMIC DNA]</scope>
    <source>
        <strain evidence="7">0502</strain>
    </source>
</reference>
<evidence type="ECO:0000259" key="5">
    <source>
        <dbReference type="SMART" id="SM00849"/>
    </source>
</evidence>
<dbReference type="AlphaFoldDB" id="U4KN96"/>
<dbReference type="SUPFAM" id="SSF56281">
    <property type="entry name" value="Metallo-hydrolase/oxidoreductase"/>
    <property type="match status" value="1"/>
</dbReference>
<evidence type="ECO:0000256" key="4">
    <source>
        <dbReference type="ARBA" id="ARBA00022833"/>
    </source>
</evidence>
<dbReference type="PANTHER" id="PTHR46233:SF3">
    <property type="entry name" value="HYDROXYACYLGLUTATHIONE HYDROLASE GLOC"/>
    <property type="match status" value="1"/>
</dbReference>
<dbReference type="PANTHER" id="PTHR46233">
    <property type="entry name" value="HYDROXYACYLGLUTATHIONE HYDROLASE GLOC"/>
    <property type="match status" value="1"/>
</dbReference>
<dbReference type="EMBL" id="FO681348">
    <property type="protein sequence ID" value="CCV65725.1"/>
    <property type="molecule type" value="Genomic_DNA"/>
</dbReference>
<sequence>MPVIIKGHDDLAHTYILKRFDHCIIVDPGGNYKQIMQHIEGYKVSYILLTHAHVDHMELIHLFECPIYMHKDDYLLLTNDDNNGFKDLRLTRKFHPTNLDIRFVKDGDLIPFVDQTVEVIHTPGHTKGSLCFLYKSELYTGDTLFKSGVGRTDLFGGSNILLTKSIKKLFKQVKDNTKVYPGHDQATSIKEEKKENKYVKQILSK</sequence>
<dbReference type="InterPro" id="IPR036866">
    <property type="entry name" value="RibonucZ/Hydroxyglut_hydro"/>
</dbReference>
<evidence type="ECO:0000256" key="1">
    <source>
        <dbReference type="ARBA" id="ARBA00001947"/>
    </source>
</evidence>
<dbReference type="KEGG" id="abra:BN85307040"/>
<dbReference type="RefSeq" id="WP_030004584.1">
    <property type="nucleotide sequence ID" value="NC_022549.1"/>
</dbReference>
<evidence type="ECO:0000313" key="7">
    <source>
        <dbReference type="Proteomes" id="UP000032737"/>
    </source>
</evidence>
<dbReference type="Proteomes" id="UP000032737">
    <property type="component" value="Chromosome"/>
</dbReference>
<dbReference type="OrthoDB" id="9802248at2"/>
<organism evidence="6 7">
    <name type="scientific">Acholeplasma brassicae</name>
    <dbReference type="NCBI Taxonomy" id="61635"/>
    <lineage>
        <taxon>Bacteria</taxon>
        <taxon>Bacillati</taxon>
        <taxon>Mycoplasmatota</taxon>
        <taxon>Mollicutes</taxon>
        <taxon>Acholeplasmatales</taxon>
        <taxon>Acholeplasmataceae</taxon>
        <taxon>Acholeplasma</taxon>
    </lineage>
</organism>
<accession>U4KN96</accession>
<dbReference type="GO" id="GO:0016787">
    <property type="term" value="F:hydrolase activity"/>
    <property type="evidence" value="ECO:0007669"/>
    <property type="project" value="UniProtKB-KW"/>
</dbReference>
<keyword evidence="2" id="KW-0479">Metal-binding</keyword>
<evidence type="ECO:0000256" key="2">
    <source>
        <dbReference type="ARBA" id="ARBA00022723"/>
    </source>
</evidence>
<feature type="domain" description="Metallo-beta-lactamase" evidence="5">
    <location>
        <begin position="11"/>
        <end position="183"/>
    </location>
</feature>
<dbReference type="InterPro" id="IPR051453">
    <property type="entry name" value="MBL_Glyoxalase_II"/>
</dbReference>
<gene>
    <name evidence="6" type="ORF">BN85307040</name>
</gene>
<dbReference type="Gene3D" id="3.60.15.10">
    <property type="entry name" value="Ribonuclease Z/Hydroxyacylglutathione hydrolase-like"/>
    <property type="match status" value="1"/>
</dbReference>
<dbReference type="CDD" id="cd06262">
    <property type="entry name" value="metallo-hydrolase-like_MBL-fold"/>
    <property type="match status" value="1"/>
</dbReference>
<dbReference type="SMART" id="SM00849">
    <property type="entry name" value="Lactamase_B"/>
    <property type="match status" value="1"/>
</dbReference>
<dbReference type="STRING" id="61635.BN85307040"/>
<dbReference type="HOGENOM" id="CLU_030571_5_2_14"/>
<evidence type="ECO:0000313" key="6">
    <source>
        <dbReference type="EMBL" id="CCV65725.1"/>
    </source>
</evidence>
<keyword evidence="4" id="KW-0862">Zinc</keyword>
<keyword evidence="3" id="KW-0378">Hydrolase</keyword>
<dbReference type="InterPro" id="IPR001279">
    <property type="entry name" value="Metallo-B-lactamas"/>
</dbReference>
<keyword evidence="7" id="KW-1185">Reference proteome</keyword>
<name>U4KN96_9MOLU</name>
<evidence type="ECO:0000256" key="3">
    <source>
        <dbReference type="ARBA" id="ARBA00022801"/>
    </source>
</evidence>
<proteinExistence type="predicted"/>